<evidence type="ECO:0000259" key="4">
    <source>
        <dbReference type="Pfam" id="PF17482"/>
    </source>
</evidence>
<dbReference type="RefSeq" id="WP_378161512.1">
    <property type="nucleotide sequence ID" value="NZ_JBHSBU010000001.1"/>
</dbReference>
<sequence length="1270" mass="133487">MPEYLAPGVYVEEVQASHKPIEGVSTSTAGLVGVTERGPVDVPQLVTSVGEYQRLFGGLLPQDEFTDPAGRSHAYLPHAIEGFFLNGGKRAWVSRVLPDTARRASRLMFHADPLNSAVGRSVLLRTAQQNTGTAVNLPRLYVLDPANLAIGDWLRVGDGSRADYRRVQAVGASQQHVALRFPLHASHPAGAPTRLVAITPAAPAINLTLQQPISAGASVIVVSGSAASITNLNNALSAAGSRQLLQVGSTAAAAEYVHALSASALGSTSASVTLAQPLRLDYPAGATVRGMSIPAGANVNLDLAASAGDSVVYGPSSSDTTRLLVVGVGSAQEEVHAVGQLATLPLAVPAYAAYPAGSSGRRVTAAVDQRQVVAIPSNRVVPLDSVAGMAAGMVFARGSDVGVVATVDPLLGLVRLIDPLPGAALAAGAAVTVGGIAANVVGYPTRSVLPLNSVHGVEVGMTLVHGANNGVVTSVIPDLRVVTLAAPLAGIVAAGDAVTVGGNPFTAQAMLRADVIPLDNVDGLVAGMNLTISGNSRPISAINTTVGVAILQSPLPAVPAAATAASLDQRQLTEAASAGARTLALDNRLGLVPGDVLRIGSSPNEEYLSIARSLGEQGVAPDAGALQLVHALQGDYPAGTQVSRVSVSIDATRQPALLALPVAAGGSELLVSDGSSYAANDLLRFHGRDGVVYLHRLNGAAIAANPRELTLDAALEHTHAAGEPALERDPLFEVRALDAGAWGDRLMVSCREEAGGLAPGAAVLAANPPPGPGLFSSLQLTTLNGIEPGTILELLDPDGVSVNGAPLLKARALDRPNRRVLLDPPGLQPAHMNAVAAALAAGRFAQVRSREFSLTVMLRQRPDPAVPTRDDNLLDQEAFRLLSMDPRHSRYIERVIGATFSPGAPADDAGLPLRRWDRRSEGASAYIRLRDLAAVANRQAIRPGPEALVDPQPSGLARPARHRLSGGSDDVSLMNDALYVGADHHEPNRRTGLYALKNPQDLSLVAVPGQTTASVQQALIDHCEAMRYRFAVLDGPAPANDTLSDVQNLRSRYDTRYAALYHPWLTRSDPFPTGLARDLAVPPSGHMLGVYARVDNERGVHKAPANEVVRGITGLTRYFSRGEQDLLNPYPTNVNVIRDFRTQGRGIRVWGARCITSDEEYKYINVRRLLIFLEDSIDRGLQWVVFEPNADELWARVRRSVSNFLTTVWRNGALEGTTPEQGFFVKCDRTTMTRDDLDNGRLVCVIGVAPVKPAEFVIIRLGLWTADATS</sequence>
<comment type="similarity">
    <text evidence="1">Belongs to the myoviridae tail sheath protein family.</text>
</comment>
<evidence type="ECO:0000259" key="3">
    <source>
        <dbReference type="Pfam" id="PF04984"/>
    </source>
</evidence>
<evidence type="ECO:0000313" key="5">
    <source>
        <dbReference type="EMBL" id="MFC4158630.1"/>
    </source>
</evidence>
<dbReference type="PANTHER" id="PTHR35861">
    <property type="match status" value="1"/>
</dbReference>
<dbReference type="InterPro" id="IPR035089">
    <property type="entry name" value="Phage_sheath_subtilisin"/>
</dbReference>
<feature type="domain" description="Tail sheath protein subtilisin-like" evidence="3">
    <location>
        <begin position="1002"/>
        <end position="1154"/>
    </location>
</feature>
<keyword evidence="6" id="KW-1185">Reference proteome</keyword>
<dbReference type="EMBL" id="JBHSBU010000001">
    <property type="protein sequence ID" value="MFC4158630.1"/>
    <property type="molecule type" value="Genomic_DNA"/>
</dbReference>
<dbReference type="Pfam" id="PF04984">
    <property type="entry name" value="Phage_sheath_1"/>
    <property type="match status" value="1"/>
</dbReference>
<name>A0ABV8MN21_9NEIS</name>
<reference evidence="6" key="1">
    <citation type="journal article" date="2019" name="Int. J. Syst. Evol. Microbiol.">
        <title>The Global Catalogue of Microorganisms (GCM) 10K type strain sequencing project: providing services to taxonomists for standard genome sequencing and annotation.</title>
        <authorList>
            <consortium name="The Broad Institute Genomics Platform"/>
            <consortium name="The Broad Institute Genome Sequencing Center for Infectious Disease"/>
            <person name="Wu L."/>
            <person name="Ma J."/>
        </authorList>
    </citation>
    <scope>NUCLEOTIDE SEQUENCE [LARGE SCALE GENOMIC DNA]</scope>
    <source>
        <strain evidence="6">LMG 29894</strain>
    </source>
</reference>
<evidence type="ECO:0000313" key="6">
    <source>
        <dbReference type="Proteomes" id="UP001595791"/>
    </source>
</evidence>
<feature type="domain" description="Tail sheath protein C-terminal" evidence="4">
    <location>
        <begin position="1156"/>
        <end position="1260"/>
    </location>
</feature>
<protein>
    <submittedName>
        <fullName evidence="5">Phage tail sheath subtilisin-like domain-containing protein</fullName>
    </submittedName>
</protein>
<dbReference type="Pfam" id="PF17482">
    <property type="entry name" value="Phage_sheath_1C"/>
    <property type="match status" value="1"/>
</dbReference>
<dbReference type="Gene3D" id="3.40.50.11780">
    <property type="match status" value="2"/>
</dbReference>
<proteinExistence type="inferred from homology"/>
<evidence type="ECO:0000256" key="2">
    <source>
        <dbReference type="SAM" id="MobiDB-lite"/>
    </source>
</evidence>
<gene>
    <name evidence="5" type="ORF">ACFOW7_04555</name>
</gene>
<dbReference type="InterPro" id="IPR052042">
    <property type="entry name" value="Tail_sheath_structural"/>
</dbReference>
<evidence type="ECO:0000256" key="1">
    <source>
        <dbReference type="ARBA" id="ARBA00008005"/>
    </source>
</evidence>
<feature type="region of interest" description="Disordered" evidence="2">
    <location>
        <begin position="944"/>
        <end position="964"/>
    </location>
</feature>
<dbReference type="PANTHER" id="PTHR35861:SF1">
    <property type="entry name" value="PHAGE TAIL SHEATH PROTEIN"/>
    <property type="match status" value="1"/>
</dbReference>
<accession>A0ABV8MN21</accession>
<dbReference type="Proteomes" id="UP001595791">
    <property type="component" value="Unassembled WGS sequence"/>
</dbReference>
<organism evidence="5 6">
    <name type="scientific">Chitinimonas lacunae</name>
    <dbReference type="NCBI Taxonomy" id="1963018"/>
    <lineage>
        <taxon>Bacteria</taxon>
        <taxon>Pseudomonadati</taxon>
        <taxon>Pseudomonadota</taxon>
        <taxon>Betaproteobacteria</taxon>
        <taxon>Neisseriales</taxon>
        <taxon>Chitinibacteraceae</taxon>
        <taxon>Chitinimonas</taxon>
    </lineage>
</organism>
<comment type="caution">
    <text evidence="5">The sequence shown here is derived from an EMBL/GenBank/DDBJ whole genome shotgun (WGS) entry which is preliminary data.</text>
</comment>
<dbReference type="InterPro" id="IPR020287">
    <property type="entry name" value="Tail_sheath_C"/>
</dbReference>